<keyword evidence="1" id="KW-0812">Transmembrane</keyword>
<protein>
    <submittedName>
        <fullName evidence="2">Uncharacterized protein</fullName>
    </submittedName>
</protein>
<gene>
    <name evidence="2" type="ORF">J437_LFUL015187</name>
</gene>
<name>A0A8K0KQD9_LADFU</name>
<dbReference type="EMBL" id="KZ309466">
    <property type="protein sequence ID" value="KAG8238902.1"/>
    <property type="molecule type" value="Genomic_DNA"/>
</dbReference>
<sequence>MWKHCLKNVRNRNLFTNALEVVCSAGYLGCSAFVICLGVLGAAFTMTDVFRIIQGGRTLADDMWRRRYARGGVVSHHFERDLKLMMSVLRVEHYMFLIIGAVYLNSTFLLPWLVHQGFVIFMEGMIFFVRLLGDGVHVYKGEKKIV</sequence>
<keyword evidence="3" id="KW-1185">Reference proteome</keyword>
<dbReference type="AlphaFoldDB" id="A0A8K0KQD9"/>
<dbReference type="OrthoDB" id="7700731at2759"/>
<evidence type="ECO:0000313" key="2">
    <source>
        <dbReference type="EMBL" id="KAG8238902.1"/>
    </source>
</evidence>
<keyword evidence="1" id="KW-1133">Transmembrane helix</keyword>
<dbReference type="Proteomes" id="UP000792457">
    <property type="component" value="Unassembled WGS sequence"/>
</dbReference>
<accession>A0A8K0KQD9</accession>
<comment type="caution">
    <text evidence="2">The sequence shown here is derived from an EMBL/GenBank/DDBJ whole genome shotgun (WGS) entry which is preliminary data.</text>
</comment>
<organism evidence="2 3">
    <name type="scientific">Ladona fulva</name>
    <name type="common">Scarce chaser dragonfly</name>
    <name type="synonym">Libellula fulva</name>
    <dbReference type="NCBI Taxonomy" id="123851"/>
    <lineage>
        <taxon>Eukaryota</taxon>
        <taxon>Metazoa</taxon>
        <taxon>Ecdysozoa</taxon>
        <taxon>Arthropoda</taxon>
        <taxon>Hexapoda</taxon>
        <taxon>Insecta</taxon>
        <taxon>Pterygota</taxon>
        <taxon>Palaeoptera</taxon>
        <taxon>Odonata</taxon>
        <taxon>Epiprocta</taxon>
        <taxon>Anisoptera</taxon>
        <taxon>Libelluloidea</taxon>
        <taxon>Libellulidae</taxon>
        <taxon>Ladona</taxon>
    </lineage>
</organism>
<reference evidence="2" key="2">
    <citation type="submission" date="2017-10" db="EMBL/GenBank/DDBJ databases">
        <title>Ladona fulva Genome sequencing and assembly.</title>
        <authorList>
            <person name="Murali S."/>
            <person name="Richards S."/>
            <person name="Bandaranaike D."/>
            <person name="Bellair M."/>
            <person name="Blankenburg K."/>
            <person name="Chao H."/>
            <person name="Dinh H."/>
            <person name="Doddapaneni H."/>
            <person name="Dugan-Rocha S."/>
            <person name="Elkadiri S."/>
            <person name="Gnanaolivu R."/>
            <person name="Hernandez B."/>
            <person name="Skinner E."/>
            <person name="Javaid M."/>
            <person name="Lee S."/>
            <person name="Li M."/>
            <person name="Ming W."/>
            <person name="Munidasa M."/>
            <person name="Muniz J."/>
            <person name="Nguyen L."/>
            <person name="Hughes D."/>
            <person name="Osuji N."/>
            <person name="Pu L.-L."/>
            <person name="Puazo M."/>
            <person name="Qu C."/>
            <person name="Quiroz J."/>
            <person name="Raj R."/>
            <person name="Weissenberger G."/>
            <person name="Xin Y."/>
            <person name="Zou X."/>
            <person name="Han Y."/>
            <person name="Worley K."/>
            <person name="Muzny D."/>
            <person name="Gibbs R."/>
        </authorList>
    </citation>
    <scope>NUCLEOTIDE SEQUENCE</scope>
    <source>
        <strain evidence="2">Sampled in the wild</strain>
    </source>
</reference>
<reference evidence="2" key="1">
    <citation type="submission" date="2013-04" db="EMBL/GenBank/DDBJ databases">
        <authorList>
            <person name="Qu J."/>
            <person name="Murali S.C."/>
            <person name="Bandaranaike D."/>
            <person name="Bellair M."/>
            <person name="Blankenburg K."/>
            <person name="Chao H."/>
            <person name="Dinh H."/>
            <person name="Doddapaneni H."/>
            <person name="Downs B."/>
            <person name="Dugan-Rocha S."/>
            <person name="Elkadiri S."/>
            <person name="Gnanaolivu R.D."/>
            <person name="Hernandez B."/>
            <person name="Javaid M."/>
            <person name="Jayaseelan J.C."/>
            <person name="Lee S."/>
            <person name="Li M."/>
            <person name="Ming W."/>
            <person name="Munidasa M."/>
            <person name="Muniz J."/>
            <person name="Nguyen L."/>
            <person name="Ongeri F."/>
            <person name="Osuji N."/>
            <person name="Pu L.-L."/>
            <person name="Puazo M."/>
            <person name="Qu C."/>
            <person name="Quiroz J."/>
            <person name="Raj R."/>
            <person name="Weissenberger G."/>
            <person name="Xin Y."/>
            <person name="Zou X."/>
            <person name="Han Y."/>
            <person name="Richards S."/>
            <person name="Worley K."/>
            <person name="Muzny D."/>
            <person name="Gibbs R."/>
        </authorList>
    </citation>
    <scope>NUCLEOTIDE SEQUENCE</scope>
    <source>
        <strain evidence="2">Sampled in the wild</strain>
    </source>
</reference>
<evidence type="ECO:0000256" key="1">
    <source>
        <dbReference type="SAM" id="Phobius"/>
    </source>
</evidence>
<evidence type="ECO:0000313" key="3">
    <source>
        <dbReference type="Proteomes" id="UP000792457"/>
    </source>
</evidence>
<feature type="transmembrane region" description="Helical" evidence="1">
    <location>
        <begin position="25"/>
        <end position="47"/>
    </location>
</feature>
<feature type="transmembrane region" description="Helical" evidence="1">
    <location>
        <begin position="94"/>
        <end position="114"/>
    </location>
</feature>
<keyword evidence="1" id="KW-0472">Membrane</keyword>
<proteinExistence type="predicted"/>